<sequence>MAEPQTTQERHPDASDVPDVPDARAVVATARATFDRGVTKPRAWRVAQLQALRRLLVEHADDLAAALHTDLGKGATEAWVTETGFVVREIDHTLRHLRSWLAPSRVRVPLFLAPSRAEVVLEPLGVVLVVAPWNYPVQLTLAPLVGALAAGNAVVVKPSEVAPATSATLARLLREHLDRDAVHVVEGGVPETTALLAERFDHIFYTGNGTVGRIVLQAAAVHLTPVTLELGGKSPAYVADDADLEVTARRLVWGKFTNAGQTCVAPDYVIASRATLEALKPLLVKAIRESFGDDPQVSADYGTIVSARHLERLTGLIDPSRVVVGGRSDAAARYLEPTVVEADGDDPDEAVMQEEIFGPVLPLVEVAGLDEAVALVNRRDKPLALYVFTSDDDVQRRFVRDTSSGAVGVNIPLAHLAVPGLPFGGVGASGTGAYHGRRSVELFSHAKAVLRTPTRPDSTSWVRPPFTRLKERVIDTVVAPGRRSARR</sequence>
<dbReference type="InterPro" id="IPR016162">
    <property type="entry name" value="Ald_DH_N"/>
</dbReference>
<feature type="region of interest" description="Disordered" evidence="6">
    <location>
        <begin position="1"/>
        <end position="21"/>
    </location>
</feature>
<dbReference type="Gene3D" id="3.40.605.10">
    <property type="entry name" value="Aldehyde Dehydrogenase, Chain A, domain 1"/>
    <property type="match status" value="1"/>
</dbReference>
<evidence type="ECO:0000313" key="8">
    <source>
        <dbReference type="EMBL" id="GAA5023446.1"/>
    </source>
</evidence>
<dbReference type="PROSITE" id="PS00687">
    <property type="entry name" value="ALDEHYDE_DEHYDR_GLU"/>
    <property type="match status" value="1"/>
</dbReference>
<dbReference type="InterPro" id="IPR016160">
    <property type="entry name" value="Ald_DH_CS_CYS"/>
</dbReference>
<dbReference type="Proteomes" id="UP001500427">
    <property type="component" value="Unassembled WGS sequence"/>
</dbReference>
<reference evidence="9" key="1">
    <citation type="journal article" date="2019" name="Int. J. Syst. Evol. Microbiol.">
        <title>The Global Catalogue of Microorganisms (GCM) 10K type strain sequencing project: providing services to taxonomists for standard genome sequencing and annotation.</title>
        <authorList>
            <consortium name="The Broad Institute Genomics Platform"/>
            <consortium name="The Broad Institute Genome Sequencing Center for Infectious Disease"/>
            <person name="Wu L."/>
            <person name="Ma J."/>
        </authorList>
    </citation>
    <scope>NUCLEOTIDE SEQUENCE [LARGE SCALE GENOMIC DNA]</scope>
    <source>
        <strain evidence="9">JCM 17687</strain>
    </source>
</reference>
<evidence type="ECO:0000256" key="2">
    <source>
        <dbReference type="ARBA" id="ARBA00023002"/>
    </source>
</evidence>
<evidence type="ECO:0000313" key="9">
    <source>
        <dbReference type="Proteomes" id="UP001500427"/>
    </source>
</evidence>
<dbReference type="CDD" id="cd07087">
    <property type="entry name" value="ALDH_F3-13-14_CALDH-like"/>
    <property type="match status" value="1"/>
</dbReference>
<dbReference type="EMBL" id="BAABIW010000010">
    <property type="protein sequence ID" value="GAA5023446.1"/>
    <property type="molecule type" value="Genomic_DNA"/>
</dbReference>
<dbReference type="PROSITE" id="PS00070">
    <property type="entry name" value="ALDEHYDE_DEHYDR_CYS"/>
    <property type="match status" value="1"/>
</dbReference>
<protein>
    <recommendedName>
        <fullName evidence="3">Aldehyde dehydrogenase</fullName>
    </recommendedName>
</protein>
<feature type="domain" description="Aldehyde dehydrogenase" evidence="7">
    <location>
        <begin position="21"/>
        <end position="449"/>
    </location>
</feature>
<dbReference type="PANTHER" id="PTHR43570:SF16">
    <property type="entry name" value="ALDEHYDE DEHYDROGENASE TYPE III, ISOFORM Q"/>
    <property type="match status" value="1"/>
</dbReference>
<keyword evidence="9" id="KW-1185">Reference proteome</keyword>
<name>A0ABP9J7U9_9MICO</name>
<dbReference type="InterPro" id="IPR016161">
    <property type="entry name" value="Ald_DH/histidinol_DH"/>
</dbReference>
<dbReference type="PANTHER" id="PTHR43570">
    <property type="entry name" value="ALDEHYDE DEHYDROGENASE"/>
    <property type="match status" value="1"/>
</dbReference>
<evidence type="ECO:0000256" key="3">
    <source>
        <dbReference type="PIRNR" id="PIRNR036492"/>
    </source>
</evidence>
<evidence type="ECO:0000256" key="1">
    <source>
        <dbReference type="ARBA" id="ARBA00009986"/>
    </source>
</evidence>
<dbReference type="RefSeq" id="WP_345506818.1">
    <property type="nucleotide sequence ID" value="NZ_BAABIW010000010.1"/>
</dbReference>
<comment type="caution">
    <text evidence="8">The sequence shown here is derived from an EMBL/GenBank/DDBJ whole genome shotgun (WGS) entry which is preliminary data.</text>
</comment>
<evidence type="ECO:0000256" key="6">
    <source>
        <dbReference type="SAM" id="MobiDB-lite"/>
    </source>
</evidence>
<dbReference type="InterPro" id="IPR016163">
    <property type="entry name" value="Ald_DH_C"/>
</dbReference>
<proteinExistence type="inferred from homology"/>
<comment type="similarity">
    <text evidence="1 3 5">Belongs to the aldehyde dehydrogenase family.</text>
</comment>
<dbReference type="PIRSF" id="PIRSF036492">
    <property type="entry name" value="ALDH"/>
    <property type="match status" value="1"/>
</dbReference>
<gene>
    <name evidence="8" type="ORF">GCM10023258_14780</name>
</gene>
<accession>A0ABP9J7U9</accession>
<dbReference type="InterPro" id="IPR015590">
    <property type="entry name" value="Aldehyde_DH_dom"/>
</dbReference>
<evidence type="ECO:0000259" key="7">
    <source>
        <dbReference type="Pfam" id="PF00171"/>
    </source>
</evidence>
<dbReference type="InterPro" id="IPR012394">
    <property type="entry name" value="Aldehyde_DH_NAD(P)"/>
</dbReference>
<dbReference type="InterPro" id="IPR029510">
    <property type="entry name" value="Ald_DH_CS_GLU"/>
</dbReference>
<evidence type="ECO:0000256" key="5">
    <source>
        <dbReference type="RuleBase" id="RU003345"/>
    </source>
</evidence>
<organism evidence="8 9">
    <name type="scientific">Terrabacter aeriphilus</name>
    <dbReference type="NCBI Taxonomy" id="515662"/>
    <lineage>
        <taxon>Bacteria</taxon>
        <taxon>Bacillati</taxon>
        <taxon>Actinomycetota</taxon>
        <taxon>Actinomycetes</taxon>
        <taxon>Micrococcales</taxon>
        <taxon>Intrasporangiaceae</taxon>
        <taxon>Terrabacter</taxon>
    </lineage>
</organism>
<dbReference type="Pfam" id="PF00171">
    <property type="entry name" value="Aldedh"/>
    <property type="match status" value="1"/>
</dbReference>
<evidence type="ECO:0000256" key="4">
    <source>
        <dbReference type="PROSITE-ProRule" id="PRU10007"/>
    </source>
</evidence>
<keyword evidence="2 3" id="KW-0560">Oxidoreductase</keyword>
<dbReference type="SUPFAM" id="SSF53720">
    <property type="entry name" value="ALDH-like"/>
    <property type="match status" value="1"/>
</dbReference>
<dbReference type="Gene3D" id="3.40.309.10">
    <property type="entry name" value="Aldehyde Dehydrogenase, Chain A, domain 2"/>
    <property type="match status" value="1"/>
</dbReference>
<feature type="active site" evidence="4">
    <location>
        <position position="229"/>
    </location>
</feature>